<dbReference type="AlphaFoldDB" id="X1AKT1"/>
<accession>X1AKT1</accession>
<name>X1AKT1_9ZZZZ</name>
<feature type="non-terminal residue" evidence="1">
    <location>
        <position position="69"/>
    </location>
</feature>
<comment type="caution">
    <text evidence="1">The sequence shown here is derived from an EMBL/GenBank/DDBJ whole genome shotgun (WGS) entry which is preliminary data.</text>
</comment>
<proteinExistence type="predicted"/>
<protein>
    <submittedName>
        <fullName evidence="1">Uncharacterized protein</fullName>
    </submittedName>
</protein>
<evidence type="ECO:0000313" key="1">
    <source>
        <dbReference type="EMBL" id="GAG83180.1"/>
    </source>
</evidence>
<dbReference type="EMBL" id="BART01013957">
    <property type="protein sequence ID" value="GAG83180.1"/>
    <property type="molecule type" value="Genomic_DNA"/>
</dbReference>
<gene>
    <name evidence="1" type="ORF">S01H4_28203</name>
</gene>
<sequence length="69" mass="7276">MANIHRFTENVRSRYGAFSSALGLESTIADTVESAEYVDMANYDLVVGVAHASGVASGATVTLTMYQAS</sequence>
<organism evidence="1">
    <name type="scientific">marine sediment metagenome</name>
    <dbReference type="NCBI Taxonomy" id="412755"/>
    <lineage>
        <taxon>unclassified sequences</taxon>
        <taxon>metagenomes</taxon>
        <taxon>ecological metagenomes</taxon>
    </lineage>
</organism>
<reference evidence="1" key="1">
    <citation type="journal article" date="2014" name="Front. Microbiol.">
        <title>High frequency of phylogenetically diverse reductive dehalogenase-homologous genes in deep subseafloor sedimentary metagenomes.</title>
        <authorList>
            <person name="Kawai M."/>
            <person name="Futagami T."/>
            <person name="Toyoda A."/>
            <person name="Takaki Y."/>
            <person name="Nishi S."/>
            <person name="Hori S."/>
            <person name="Arai W."/>
            <person name="Tsubouchi T."/>
            <person name="Morono Y."/>
            <person name="Uchiyama I."/>
            <person name="Ito T."/>
            <person name="Fujiyama A."/>
            <person name="Inagaki F."/>
            <person name="Takami H."/>
        </authorList>
    </citation>
    <scope>NUCLEOTIDE SEQUENCE</scope>
    <source>
        <strain evidence="1">Expedition CK06-06</strain>
    </source>
</reference>